<protein>
    <submittedName>
        <fullName evidence="1">Uncharacterized protein</fullName>
    </submittedName>
</protein>
<organism evidence="1 2">
    <name type="scientific">Citrus unshiu</name>
    <name type="common">Satsuma mandarin</name>
    <name type="synonym">Citrus nobilis var. unshiu</name>
    <dbReference type="NCBI Taxonomy" id="55188"/>
    <lineage>
        <taxon>Eukaryota</taxon>
        <taxon>Viridiplantae</taxon>
        <taxon>Streptophyta</taxon>
        <taxon>Embryophyta</taxon>
        <taxon>Tracheophyta</taxon>
        <taxon>Spermatophyta</taxon>
        <taxon>Magnoliopsida</taxon>
        <taxon>eudicotyledons</taxon>
        <taxon>Gunneridae</taxon>
        <taxon>Pentapetalae</taxon>
        <taxon>rosids</taxon>
        <taxon>malvids</taxon>
        <taxon>Sapindales</taxon>
        <taxon>Rutaceae</taxon>
        <taxon>Aurantioideae</taxon>
        <taxon>Citrus</taxon>
    </lineage>
</organism>
<dbReference type="EMBL" id="BDQV01000347">
    <property type="protein sequence ID" value="GAY63357.1"/>
    <property type="molecule type" value="Genomic_DNA"/>
</dbReference>
<keyword evidence="2" id="KW-1185">Reference proteome</keyword>
<feature type="non-terminal residue" evidence="1">
    <location>
        <position position="169"/>
    </location>
</feature>
<name>A0A2H5QFE1_CITUN</name>
<dbReference type="AlphaFoldDB" id="A0A2H5QFE1"/>
<feature type="non-terminal residue" evidence="1">
    <location>
        <position position="1"/>
    </location>
</feature>
<gene>
    <name evidence="1" type="ORF">CUMW_224870</name>
</gene>
<dbReference type="Proteomes" id="UP000236630">
    <property type="component" value="Unassembled WGS sequence"/>
</dbReference>
<sequence length="169" mass="19585">YLSPICKIEISVFNGFSKPRLSSIFVDWELHKSHIISRGRGKERPKLARIPWVMIDGKFIYDPESEVLILLLRSDSALRLFAFYRCLLRIGLRMNAWSGVFDNISAVDESLKKCLHFLRPNTGLIQNSTCPRKYDSRQSHNTSFPRDLEKHLKMLNKLDKLQDALAPKP</sequence>
<accession>A0A2H5QFE1</accession>
<proteinExistence type="predicted"/>
<evidence type="ECO:0000313" key="2">
    <source>
        <dbReference type="Proteomes" id="UP000236630"/>
    </source>
</evidence>
<evidence type="ECO:0000313" key="1">
    <source>
        <dbReference type="EMBL" id="GAY63357.1"/>
    </source>
</evidence>
<comment type="caution">
    <text evidence="1">The sequence shown here is derived from an EMBL/GenBank/DDBJ whole genome shotgun (WGS) entry which is preliminary data.</text>
</comment>
<reference evidence="1 2" key="1">
    <citation type="journal article" date="2017" name="Front. Genet.">
        <title>Draft sequencing of the heterozygous diploid genome of Satsuma (Citrus unshiu Marc.) using a hybrid assembly approach.</title>
        <authorList>
            <person name="Shimizu T."/>
            <person name="Tanizawa Y."/>
            <person name="Mochizuki T."/>
            <person name="Nagasaki H."/>
            <person name="Yoshioka T."/>
            <person name="Toyoda A."/>
            <person name="Fujiyama A."/>
            <person name="Kaminuma E."/>
            <person name="Nakamura Y."/>
        </authorList>
    </citation>
    <scope>NUCLEOTIDE SEQUENCE [LARGE SCALE GENOMIC DNA]</scope>
    <source>
        <strain evidence="2">cv. Miyagawa wase</strain>
    </source>
</reference>